<gene>
    <name evidence="16" type="ordered locus">Nitsa_1948</name>
</gene>
<evidence type="ECO:0000256" key="1">
    <source>
        <dbReference type="ARBA" id="ARBA00000843"/>
    </source>
</evidence>
<dbReference type="GO" id="GO:0000701">
    <property type="term" value="F:purine-specific mismatch base pair DNA N-glycosylase activity"/>
    <property type="evidence" value="ECO:0007669"/>
    <property type="project" value="UniProtKB-EC"/>
</dbReference>
<dbReference type="PANTHER" id="PTHR42944:SF1">
    <property type="entry name" value="ADENINE DNA GLYCOSYLASE"/>
    <property type="match status" value="1"/>
</dbReference>
<keyword evidence="12" id="KW-0411">Iron-sulfur</keyword>
<dbReference type="SMART" id="SM00525">
    <property type="entry name" value="FES"/>
    <property type="match status" value="1"/>
</dbReference>
<name>E6X2I6_NITSE</name>
<dbReference type="KEGG" id="nsa:Nitsa_1948"/>
<dbReference type="EC" id="3.2.2.31" evidence="5"/>
<dbReference type="CDD" id="cd00056">
    <property type="entry name" value="ENDO3c"/>
    <property type="match status" value="1"/>
</dbReference>
<dbReference type="InterPro" id="IPR004036">
    <property type="entry name" value="Endonuclease-III-like_CS2"/>
</dbReference>
<dbReference type="GO" id="GO:0006284">
    <property type="term" value="P:base-excision repair"/>
    <property type="evidence" value="ECO:0007669"/>
    <property type="project" value="InterPro"/>
</dbReference>
<dbReference type="GO" id="GO:0051539">
    <property type="term" value="F:4 iron, 4 sulfur cluster binding"/>
    <property type="evidence" value="ECO:0007669"/>
    <property type="project" value="UniProtKB-KW"/>
</dbReference>
<accession>E6X2I6</accession>
<evidence type="ECO:0000256" key="11">
    <source>
        <dbReference type="ARBA" id="ARBA00023004"/>
    </source>
</evidence>
<organism evidence="16 17">
    <name type="scientific">Nitratifractor salsuginis (strain DSM 16511 / JCM 12458 / E9I37-1)</name>
    <dbReference type="NCBI Taxonomy" id="749222"/>
    <lineage>
        <taxon>Bacteria</taxon>
        <taxon>Pseudomonadati</taxon>
        <taxon>Campylobacterota</taxon>
        <taxon>Epsilonproteobacteria</taxon>
        <taxon>Campylobacterales</taxon>
        <taxon>Sulfurovaceae</taxon>
        <taxon>Nitratifractor</taxon>
    </lineage>
</organism>
<dbReference type="InterPro" id="IPR000445">
    <property type="entry name" value="HhH_motif"/>
</dbReference>
<dbReference type="RefSeq" id="WP_013554876.1">
    <property type="nucleotide sequence ID" value="NC_014935.1"/>
</dbReference>
<comment type="function">
    <text evidence="3">Adenine glycosylase active on G-A mispairs. MutY also corrects error-prone DNA synthesis past GO lesions which are due to the oxidatively damaged form of guanine: 7,8-dihydro-8-oxoguanine (8-oxo-dGTP).</text>
</comment>
<dbReference type="InterPro" id="IPR011257">
    <property type="entry name" value="DNA_glycosylase"/>
</dbReference>
<evidence type="ECO:0000256" key="5">
    <source>
        <dbReference type="ARBA" id="ARBA00012045"/>
    </source>
</evidence>
<dbReference type="Pfam" id="PF00730">
    <property type="entry name" value="HhH-GPD"/>
    <property type="match status" value="1"/>
</dbReference>
<dbReference type="STRING" id="749222.Nitsa_1948"/>
<evidence type="ECO:0000256" key="3">
    <source>
        <dbReference type="ARBA" id="ARBA00002933"/>
    </source>
</evidence>
<dbReference type="EMBL" id="CP002452">
    <property type="protein sequence ID" value="ADV47191.1"/>
    <property type="molecule type" value="Genomic_DNA"/>
</dbReference>
<dbReference type="InterPro" id="IPR003651">
    <property type="entry name" value="Endonuclease3_FeS-loop_motif"/>
</dbReference>
<dbReference type="GO" id="GO:0006298">
    <property type="term" value="P:mismatch repair"/>
    <property type="evidence" value="ECO:0007669"/>
    <property type="project" value="TreeGrafter"/>
</dbReference>
<evidence type="ECO:0000256" key="4">
    <source>
        <dbReference type="ARBA" id="ARBA00008343"/>
    </source>
</evidence>
<comment type="similarity">
    <text evidence="4">Belongs to the Nth/MutY family.</text>
</comment>
<keyword evidence="9" id="KW-0227">DNA damage</keyword>
<keyword evidence="11" id="KW-0408">Iron</keyword>
<dbReference type="Pfam" id="PF00633">
    <property type="entry name" value="HHH"/>
    <property type="match status" value="1"/>
</dbReference>
<protein>
    <recommendedName>
        <fullName evidence="6">Adenine DNA glycosylase</fullName>
        <ecNumber evidence="5">3.2.2.31</ecNumber>
    </recommendedName>
</protein>
<evidence type="ECO:0000256" key="6">
    <source>
        <dbReference type="ARBA" id="ARBA00022023"/>
    </source>
</evidence>
<reference evidence="16 17" key="1">
    <citation type="journal article" date="2011" name="Stand. Genomic Sci.">
        <title>Complete genome sequence of Nitratifractor salsuginis type strain (E9I37-1).</title>
        <authorList>
            <person name="Anderson I."/>
            <person name="Sikorski J."/>
            <person name="Zeytun A."/>
            <person name="Nolan M."/>
            <person name="Lapidus A."/>
            <person name="Lucas S."/>
            <person name="Hammon N."/>
            <person name="Deshpande S."/>
            <person name="Cheng J.F."/>
            <person name="Tapia R."/>
            <person name="Han C."/>
            <person name="Goodwin L."/>
            <person name="Pitluck S."/>
            <person name="Liolios K."/>
            <person name="Pagani I."/>
            <person name="Ivanova N."/>
            <person name="Huntemann M."/>
            <person name="Mavromatis K."/>
            <person name="Ovchinikova G."/>
            <person name="Pati A."/>
            <person name="Chen A."/>
            <person name="Palaniappan K."/>
            <person name="Land M."/>
            <person name="Hauser L."/>
            <person name="Brambilla E.M."/>
            <person name="Ngatchou-Djao O.D."/>
            <person name="Rohde M."/>
            <person name="Tindall B.J."/>
            <person name="Goker M."/>
            <person name="Detter J.C."/>
            <person name="Woyke T."/>
            <person name="Bristow J."/>
            <person name="Eisen J.A."/>
            <person name="Markowitz V."/>
            <person name="Hugenholtz P."/>
            <person name="Klenk H.P."/>
            <person name="Kyrpides N.C."/>
        </authorList>
    </citation>
    <scope>NUCLEOTIDE SEQUENCE [LARGE SCALE GENOMIC DNA]</scope>
    <source>
        <strain evidence="17">DSM 16511 / JCM 12458 / E9I37-1</strain>
    </source>
</reference>
<keyword evidence="13" id="KW-0234">DNA repair</keyword>
<dbReference type="InterPro" id="IPR003265">
    <property type="entry name" value="HhH-GPD_domain"/>
</dbReference>
<dbReference type="Proteomes" id="UP000008633">
    <property type="component" value="Chromosome"/>
</dbReference>
<dbReference type="Gene3D" id="1.10.340.30">
    <property type="entry name" value="Hypothetical protein, domain 2"/>
    <property type="match status" value="1"/>
</dbReference>
<dbReference type="GO" id="GO:0032357">
    <property type="term" value="F:oxidized purine DNA binding"/>
    <property type="evidence" value="ECO:0007669"/>
    <property type="project" value="TreeGrafter"/>
</dbReference>
<dbReference type="SUPFAM" id="SSF55811">
    <property type="entry name" value="Nudix"/>
    <property type="match status" value="1"/>
</dbReference>
<keyword evidence="8" id="KW-0479">Metal-binding</keyword>
<evidence type="ECO:0000256" key="9">
    <source>
        <dbReference type="ARBA" id="ARBA00022763"/>
    </source>
</evidence>
<evidence type="ECO:0000256" key="8">
    <source>
        <dbReference type="ARBA" id="ARBA00022723"/>
    </source>
</evidence>
<dbReference type="Gene3D" id="1.10.1670.10">
    <property type="entry name" value="Helix-hairpin-Helix base-excision DNA repair enzymes (C-terminal)"/>
    <property type="match status" value="1"/>
</dbReference>
<evidence type="ECO:0000313" key="16">
    <source>
        <dbReference type="EMBL" id="ADV47191.1"/>
    </source>
</evidence>
<dbReference type="InterPro" id="IPR023170">
    <property type="entry name" value="HhH_base_excis_C"/>
</dbReference>
<keyword evidence="10 16" id="KW-0378">Hydrolase</keyword>
<sequence length="334" mass="39289">MKRSEDERMGSRYKELHERLNLWYREHGRHDLPWRQTRDPYRIYLSEIMLQQTQVSTVLERFYFPFLERFPTLAVVAEASEEEVLKAWEGLGYYSRARHLHRTARLCNGVLPSTSQELERLPGIGRSTARAIACFAFDEAAPILDANVRRILYRFFRRRKATERELWRMAERLFDAKRPYDYNQAMMDLGAMICTPKDPRCDLCPLREGCRGRQAPERYPEAKKASKTPVRRAKILLCERGGAWALSQSRERFHGGLWHFPRFEDEVSGEFLGRELARYSHFALEAEIWRVAVLPKDYDKPIGFFTPKSIEELPLGGIDRKIFKKYFGVLSVES</sequence>
<evidence type="ECO:0000259" key="15">
    <source>
        <dbReference type="SMART" id="SM00478"/>
    </source>
</evidence>
<dbReference type="InterPro" id="IPR015797">
    <property type="entry name" value="NUDIX_hydrolase-like_dom_sf"/>
</dbReference>
<dbReference type="GO" id="GO:0035485">
    <property type="term" value="F:adenine/guanine mispair binding"/>
    <property type="evidence" value="ECO:0007669"/>
    <property type="project" value="TreeGrafter"/>
</dbReference>
<dbReference type="NCBIfam" id="TIGR01084">
    <property type="entry name" value="mutY"/>
    <property type="match status" value="1"/>
</dbReference>
<proteinExistence type="inferred from homology"/>
<evidence type="ECO:0000256" key="2">
    <source>
        <dbReference type="ARBA" id="ARBA00001966"/>
    </source>
</evidence>
<reference evidence="17" key="2">
    <citation type="submission" date="2011-01" db="EMBL/GenBank/DDBJ databases">
        <title>The complete genome of Nitratifractor salsuginis DSM 16511.</title>
        <authorList>
            <consortium name="US DOE Joint Genome Institute (JGI-PGF)"/>
            <person name="Lucas S."/>
            <person name="Copeland A."/>
            <person name="Lapidus A."/>
            <person name="Bruce D."/>
            <person name="Goodwin L."/>
            <person name="Pitluck S."/>
            <person name="Kyrpides N."/>
            <person name="Mavromatis K."/>
            <person name="Ivanova N."/>
            <person name="Mikhailova N."/>
            <person name="Zeytun A."/>
            <person name="Detter J.C."/>
            <person name="Tapia R."/>
            <person name="Han C."/>
            <person name="Land M."/>
            <person name="Hauser L."/>
            <person name="Markowitz V."/>
            <person name="Cheng J.-F."/>
            <person name="Hugenholtz P."/>
            <person name="Woyke T."/>
            <person name="Wu D."/>
            <person name="Tindall B."/>
            <person name="Schuetze A."/>
            <person name="Brambilla E."/>
            <person name="Klenk H.-P."/>
            <person name="Eisen J.A."/>
        </authorList>
    </citation>
    <scope>NUCLEOTIDE SEQUENCE [LARGE SCALE GENOMIC DNA]</scope>
    <source>
        <strain evidence="17">DSM 16511 / JCM 12458 / E9I37-1</strain>
    </source>
</reference>
<evidence type="ECO:0000256" key="13">
    <source>
        <dbReference type="ARBA" id="ARBA00023204"/>
    </source>
</evidence>
<evidence type="ECO:0000313" key="17">
    <source>
        <dbReference type="Proteomes" id="UP000008633"/>
    </source>
</evidence>
<dbReference type="SMART" id="SM00478">
    <property type="entry name" value="ENDO3c"/>
    <property type="match status" value="1"/>
</dbReference>
<keyword evidence="17" id="KW-1185">Reference proteome</keyword>
<dbReference type="SUPFAM" id="SSF48150">
    <property type="entry name" value="DNA-glycosylase"/>
    <property type="match status" value="1"/>
</dbReference>
<feature type="domain" description="HhH-GPD" evidence="15">
    <location>
        <begin position="49"/>
        <end position="192"/>
    </location>
</feature>
<dbReference type="eggNOG" id="COG1194">
    <property type="taxonomic scope" value="Bacteria"/>
</dbReference>
<evidence type="ECO:0000256" key="7">
    <source>
        <dbReference type="ARBA" id="ARBA00022485"/>
    </source>
</evidence>
<evidence type="ECO:0000256" key="14">
    <source>
        <dbReference type="ARBA" id="ARBA00023295"/>
    </source>
</evidence>
<evidence type="ECO:0000256" key="10">
    <source>
        <dbReference type="ARBA" id="ARBA00022801"/>
    </source>
</evidence>
<keyword evidence="14 16" id="KW-0326">Glycosidase</keyword>
<dbReference type="AlphaFoldDB" id="E6X2I6"/>
<keyword evidence="7" id="KW-0004">4Fe-4S</keyword>
<dbReference type="PROSITE" id="PS01155">
    <property type="entry name" value="ENDONUCLEASE_III_2"/>
    <property type="match status" value="1"/>
</dbReference>
<dbReference type="PANTHER" id="PTHR42944">
    <property type="entry name" value="ADENINE DNA GLYCOSYLASE"/>
    <property type="match status" value="1"/>
</dbReference>
<dbReference type="InterPro" id="IPR005760">
    <property type="entry name" value="A/G_AdeGlyc_MutY"/>
</dbReference>
<dbReference type="InterPro" id="IPR044298">
    <property type="entry name" value="MIG/MutY"/>
</dbReference>
<comment type="cofactor">
    <cofactor evidence="2">
        <name>[4Fe-4S] cluster</name>
        <dbReference type="ChEBI" id="CHEBI:49883"/>
    </cofactor>
</comment>
<comment type="catalytic activity">
    <reaction evidence="1">
        <text>Hydrolyzes free adenine bases from 7,8-dihydro-8-oxoguanine:adenine mismatched double-stranded DNA, leaving an apurinic site.</text>
        <dbReference type="EC" id="3.2.2.31"/>
    </reaction>
</comment>
<evidence type="ECO:0000256" key="12">
    <source>
        <dbReference type="ARBA" id="ARBA00023014"/>
    </source>
</evidence>
<dbReference type="GO" id="GO:0034039">
    <property type="term" value="F:8-oxo-7,8-dihydroguanine DNA N-glycosylase activity"/>
    <property type="evidence" value="ECO:0007669"/>
    <property type="project" value="TreeGrafter"/>
</dbReference>
<dbReference type="GO" id="GO:0046872">
    <property type="term" value="F:metal ion binding"/>
    <property type="evidence" value="ECO:0007669"/>
    <property type="project" value="UniProtKB-KW"/>
</dbReference>
<dbReference type="HOGENOM" id="CLU_012862_0_2_7"/>